<gene>
    <name evidence="2" type="ORF">LNINA_LOCUS7401</name>
</gene>
<evidence type="ECO:0000313" key="3">
    <source>
        <dbReference type="Proteomes" id="UP001497472"/>
    </source>
</evidence>
<proteinExistence type="predicted"/>
<dbReference type="EMBL" id="CAVLEF010000010">
    <property type="protein sequence ID" value="CAK1547966.1"/>
    <property type="molecule type" value="Genomic_DNA"/>
</dbReference>
<comment type="caution">
    <text evidence="2">The sequence shown here is derived from an EMBL/GenBank/DDBJ whole genome shotgun (WGS) entry which is preliminary data.</text>
</comment>
<feature type="compositionally biased region" description="Acidic residues" evidence="1">
    <location>
        <begin position="69"/>
        <end position="78"/>
    </location>
</feature>
<accession>A0AAV1JID2</accession>
<keyword evidence="3" id="KW-1185">Reference proteome</keyword>
<protein>
    <submittedName>
        <fullName evidence="2">Uncharacterized protein</fullName>
    </submittedName>
</protein>
<evidence type="ECO:0000313" key="2">
    <source>
        <dbReference type="EMBL" id="CAK1547966.1"/>
    </source>
</evidence>
<dbReference type="AlphaFoldDB" id="A0AAV1JID2"/>
<name>A0AAV1JID2_9NEOP</name>
<organism evidence="2 3">
    <name type="scientific">Leptosia nina</name>
    <dbReference type="NCBI Taxonomy" id="320188"/>
    <lineage>
        <taxon>Eukaryota</taxon>
        <taxon>Metazoa</taxon>
        <taxon>Ecdysozoa</taxon>
        <taxon>Arthropoda</taxon>
        <taxon>Hexapoda</taxon>
        <taxon>Insecta</taxon>
        <taxon>Pterygota</taxon>
        <taxon>Neoptera</taxon>
        <taxon>Endopterygota</taxon>
        <taxon>Lepidoptera</taxon>
        <taxon>Glossata</taxon>
        <taxon>Ditrysia</taxon>
        <taxon>Papilionoidea</taxon>
        <taxon>Pieridae</taxon>
        <taxon>Pierinae</taxon>
        <taxon>Leptosia</taxon>
    </lineage>
</organism>
<feature type="region of interest" description="Disordered" evidence="1">
    <location>
        <begin position="46"/>
        <end position="86"/>
    </location>
</feature>
<dbReference type="Proteomes" id="UP001497472">
    <property type="component" value="Unassembled WGS sequence"/>
</dbReference>
<feature type="compositionally biased region" description="Acidic residues" evidence="1">
    <location>
        <begin position="48"/>
        <end position="57"/>
    </location>
</feature>
<sequence>MITLPKLDSPSFEEEFNALLLASNRSASEDDIDELLVSDRELLQLRDQDEELEENIPDVDSSHERSTDSSDEGSTDSSDDGRPLSE</sequence>
<evidence type="ECO:0000256" key="1">
    <source>
        <dbReference type="SAM" id="MobiDB-lite"/>
    </source>
</evidence>
<reference evidence="2 3" key="1">
    <citation type="submission" date="2023-11" db="EMBL/GenBank/DDBJ databases">
        <authorList>
            <person name="Okamura Y."/>
        </authorList>
    </citation>
    <scope>NUCLEOTIDE SEQUENCE [LARGE SCALE GENOMIC DNA]</scope>
</reference>